<accession>A0A1A9HX49</accession>
<name>A0A1A9HX49_9CHLA</name>
<dbReference type="AlphaFoldDB" id="A0A1A9HX49"/>
<organism evidence="2 3">
    <name type="scientific">Candidatus Chlamydia sanziniae</name>
    <dbReference type="NCBI Taxonomy" id="1806891"/>
    <lineage>
        <taxon>Bacteria</taxon>
        <taxon>Pseudomonadati</taxon>
        <taxon>Chlamydiota</taxon>
        <taxon>Chlamydiia</taxon>
        <taxon>Chlamydiales</taxon>
        <taxon>Chlamydiaceae</taxon>
        <taxon>Chlamydia/Chlamydophila group</taxon>
        <taxon>Chlamydia</taxon>
    </lineage>
</organism>
<dbReference type="KEGG" id="csaz:Cs308_0443"/>
<evidence type="ECO:0000313" key="3">
    <source>
        <dbReference type="Proteomes" id="UP000078162"/>
    </source>
</evidence>
<feature type="compositionally biased region" description="Gly residues" evidence="1">
    <location>
        <begin position="416"/>
        <end position="429"/>
    </location>
</feature>
<proteinExistence type="predicted"/>
<gene>
    <name evidence="2" type="ORF">Cs308_0443</name>
</gene>
<sequence length="429" mass="48377">MSLTAFFWMLWCAPNQVANFYKISLTAEECVGSIQDFPQAEELSEGACALKFPEFEEKLPDLRQEVIFLGSNDRPDALGGKFTLELVSSGDRYIAAPEEKVYLQMETSACGPRYFFSPAGISTELWLECRSLGLEGKIEVKVRLMGMHHAMISSPREREILFLNTRTKIMDFWEIGGVKVDASFPIKQKIRRLGFDKFLLMHGGTEYADKATKERVDFVSITGENYSRYLAIGDILLWDGSFWQTCGEFQGESSQVPLLEVKKIDDKIMLIDLWNVEGTMHQSVSLVKTLPSPMEVTEVMREIEFIGMRSWSRPIVLMGEQRMILSPDDWILRTETGWEKIMTVQQIQDYLSGMVSGPLFVFDKLEKDLSGFVLRGHMFNVQRTLVETILLPLKQGFEADIATMHQEASSPSPRAGGTGALGMGNHGGS</sequence>
<protein>
    <submittedName>
        <fullName evidence="2">Uncharacterized protein</fullName>
    </submittedName>
</protein>
<feature type="region of interest" description="Disordered" evidence="1">
    <location>
        <begin position="405"/>
        <end position="429"/>
    </location>
</feature>
<evidence type="ECO:0000313" key="2">
    <source>
        <dbReference type="EMBL" id="ANH78614.1"/>
    </source>
</evidence>
<evidence type="ECO:0000256" key="1">
    <source>
        <dbReference type="SAM" id="MobiDB-lite"/>
    </source>
</evidence>
<keyword evidence="3" id="KW-1185">Reference proteome</keyword>
<reference evidence="3" key="1">
    <citation type="submission" date="2016-03" db="EMBL/GenBank/DDBJ databases">
        <title>Culture-independent genomics supports pathogen discovery for uncultivable bacteria within the genus Chlamydia.</title>
        <authorList>
            <person name="Taylor-Brown A."/>
            <person name="Bachmann N.L."/>
            <person name="Borel N."/>
            <person name="Polkinghorne A."/>
        </authorList>
    </citation>
    <scope>NUCLEOTIDE SEQUENCE [LARGE SCALE GENOMIC DNA]</scope>
    <source>
        <strain evidence="3">2742-308</strain>
    </source>
</reference>
<dbReference type="EMBL" id="CP014639">
    <property type="protein sequence ID" value="ANH78614.1"/>
    <property type="molecule type" value="Genomic_DNA"/>
</dbReference>
<dbReference type="STRING" id="1806891.Cs308_0443"/>
<dbReference type="PATRIC" id="fig|1806891.3.peg.434"/>
<dbReference type="Proteomes" id="UP000078162">
    <property type="component" value="Chromosome"/>
</dbReference>